<evidence type="ECO:0000313" key="2">
    <source>
        <dbReference type="Proteomes" id="UP000837857"/>
    </source>
</evidence>
<name>A0ABN8HLJ9_9NEOP</name>
<evidence type="ECO:0000313" key="1">
    <source>
        <dbReference type="EMBL" id="CAH2035952.1"/>
    </source>
</evidence>
<dbReference type="EMBL" id="OW152813">
    <property type="protein sequence ID" value="CAH2035952.1"/>
    <property type="molecule type" value="Genomic_DNA"/>
</dbReference>
<dbReference type="Proteomes" id="UP000837857">
    <property type="component" value="Chromosome 1"/>
</dbReference>
<keyword evidence="2" id="KW-1185">Reference proteome</keyword>
<proteinExistence type="predicted"/>
<reference evidence="1" key="1">
    <citation type="submission" date="2022-03" db="EMBL/GenBank/DDBJ databases">
        <authorList>
            <person name="Martin H S."/>
        </authorList>
    </citation>
    <scope>NUCLEOTIDE SEQUENCE</scope>
</reference>
<accession>A0ABN8HLJ9</accession>
<organism evidence="1 2">
    <name type="scientific">Iphiclides podalirius</name>
    <name type="common">scarce swallowtail</name>
    <dbReference type="NCBI Taxonomy" id="110791"/>
    <lineage>
        <taxon>Eukaryota</taxon>
        <taxon>Metazoa</taxon>
        <taxon>Ecdysozoa</taxon>
        <taxon>Arthropoda</taxon>
        <taxon>Hexapoda</taxon>
        <taxon>Insecta</taxon>
        <taxon>Pterygota</taxon>
        <taxon>Neoptera</taxon>
        <taxon>Endopterygota</taxon>
        <taxon>Lepidoptera</taxon>
        <taxon>Glossata</taxon>
        <taxon>Ditrysia</taxon>
        <taxon>Papilionoidea</taxon>
        <taxon>Papilionidae</taxon>
        <taxon>Papilioninae</taxon>
        <taxon>Iphiclides</taxon>
    </lineage>
</organism>
<gene>
    <name evidence="1" type="ORF">IPOD504_LOCUS775</name>
</gene>
<protein>
    <submittedName>
        <fullName evidence="1">Uncharacterized protein</fullName>
    </submittedName>
</protein>
<sequence length="110" mass="11882">MGIRTQASGFVTSPLRPGHKAPLRGNLATISRGLLIPRRRAQATPLGVAAPPYDHPTPTTPSATGRRASYYPCFLSASARLLRRSIDCLFFFVSSLAARKQDRYAALPSA</sequence>
<feature type="non-terminal residue" evidence="1">
    <location>
        <position position="110"/>
    </location>
</feature>